<keyword evidence="4 5" id="KW-0472">Membrane</keyword>
<gene>
    <name evidence="8" type="ORF">I4I81_02505</name>
</gene>
<feature type="transmembrane region" description="Helical" evidence="5">
    <location>
        <begin position="98"/>
        <end position="123"/>
    </location>
</feature>
<sequence length="356" mass="36640">MGDGIAILVGLALLAGNAFFVGAEFALISARRTQIEPRAESGSRAARITLRAMENVSLNMACAQLGITACSLGLGAVGEPAVAHLLEVPFAAVGLPEPLVYPVSFAIALAIVVFLHMVLGEMVPKNIAIAGPERAALVLGPPLALVTMVLKPVILLLNGVSNLVLRMLKVTPRDEVATTFTTDEVAGLIAESRQEGLLDDDEEELLTGALEFAELTVDAVVLPRDALVVIDADATGSEVQAATARSGFSRFPVLGADGEPVGYLHVKDALAHRGGDARTAGELARPLPTLSRDDTLRDALAVMRDAGAHLAAVPAPQGGLAGVVALEDVLERLVGQIHDGAAAPVASRPGTPAGGR</sequence>
<protein>
    <submittedName>
        <fullName evidence="8">HlyC/CorC family transporter</fullName>
    </submittedName>
</protein>
<dbReference type="InterPro" id="IPR051676">
    <property type="entry name" value="UPF0053_domain"/>
</dbReference>
<evidence type="ECO:0000256" key="4">
    <source>
        <dbReference type="PROSITE-ProRule" id="PRU01193"/>
    </source>
</evidence>
<dbReference type="PROSITE" id="PS51846">
    <property type="entry name" value="CNNM"/>
    <property type="match status" value="1"/>
</dbReference>
<dbReference type="EMBL" id="JADQDK010000001">
    <property type="protein sequence ID" value="MBW0133131.1"/>
    <property type="molecule type" value="Genomic_DNA"/>
</dbReference>
<evidence type="ECO:0000256" key="2">
    <source>
        <dbReference type="ARBA" id="ARBA00022475"/>
    </source>
</evidence>
<dbReference type="InterPro" id="IPR002550">
    <property type="entry name" value="CNNM"/>
</dbReference>
<evidence type="ECO:0000313" key="9">
    <source>
        <dbReference type="Proteomes" id="UP000694287"/>
    </source>
</evidence>
<dbReference type="InterPro" id="IPR044751">
    <property type="entry name" value="Ion_transp-like_CBS"/>
</dbReference>
<dbReference type="InterPro" id="IPR000644">
    <property type="entry name" value="CBS_dom"/>
</dbReference>
<keyword evidence="3" id="KW-0129">CBS domain</keyword>
<comment type="subcellular location">
    <subcellularLocation>
        <location evidence="1">Cell membrane</location>
        <topology evidence="1">Multi-pass membrane protein</topology>
    </subcellularLocation>
</comment>
<accession>A0ABS6ULJ7</accession>
<name>A0ABS6ULJ7_9PSEU</name>
<feature type="transmembrane region" description="Helical" evidence="5">
    <location>
        <begin position="6"/>
        <end position="28"/>
    </location>
</feature>
<evidence type="ECO:0000259" key="7">
    <source>
        <dbReference type="PROSITE" id="PS51846"/>
    </source>
</evidence>
<dbReference type="PANTHER" id="PTHR43099">
    <property type="entry name" value="UPF0053 PROTEIN YRKA"/>
    <property type="match status" value="1"/>
</dbReference>
<dbReference type="CDD" id="cd04590">
    <property type="entry name" value="CBS_pair_CorC_HlyC_assoc"/>
    <property type="match status" value="1"/>
</dbReference>
<keyword evidence="2" id="KW-1003">Cell membrane</keyword>
<organism evidence="8 9">
    <name type="scientific">Pseudonocardia abyssalis</name>
    <dbReference type="NCBI Taxonomy" id="2792008"/>
    <lineage>
        <taxon>Bacteria</taxon>
        <taxon>Bacillati</taxon>
        <taxon>Actinomycetota</taxon>
        <taxon>Actinomycetes</taxon>
        <taxon>Pseudonocardiales</taxon>
        <taxon>Pseudonocardiaceae</taxon>
        <taxon>Pseudonocardia</taxon>
    </lineage>
</organism>
<dbReference type="RefSeq" id="WP_218604413.1">
    <property type="nucleotide sequence ID" value="NZ_JADQDJ010000220.1"/>
</dbReference>
<evidence type="ECO:0000259" key="6">
    <source>
        <dbReference type="PROSITE" id="PS51371"/>
    </source>
</evidence>
<comment type="caution">
    <text evidence="8">The sequence shown here is derived from an EMBL/GenBank/DDBJ whole genome shotgun (WGS) entry which is preliminary data.</text>
</comment>
<dbReference type="Pfam" id="PF01595">
    <property type="entry name" value="CNNM"/>
    <property type="match status" value="1"/>
</dbReference>
<feature type="transmembrane region" description="Helical" evidence="5">
    <location>
        <begin position="56"/>
        <end position="78"/>
    </location>
</feature>
<keyword evidence="4 5" id="KW-1133">Transmembrane helix</keyword>
<feature type="domain" description="CNNM transmembrane" evidence="7">
    <location>
        <begin position="1"/>
        <end position="202"/>
    </location>
</feature>
<proteinExistence type="predicted"/>
<dbReference type="Pfam" id="PF00571">
    <property type="entry name" value="CBS"/>
    <property type="match status" value="2"/>
</dbReference>
<reference evidence="8 9" key="1">
    <citation type="submission" date="2020-11" db="EMBL/GenBank/DDBJ databases">
        <title>Pseudonocardia abyssalis sp. nov. and Pseudonocardia oceani sp. nov., description and phylogenomic analysis of two novel actinomycetes isolated from the deep Southern Ocean.</title>
        <authorList>
            <person name="Parra J."/>
        </authorList>
    </citation>
    <scope>NUCLEOTIDE SEQUENCE [LARGE SCALE GENOMIC DNA]</scope>
    <source>
        <strain evidence="8 9">KRD-168</strain>
    </source>
</reference>
<evidence type="ECO:0000256" key="5">
    <source>
        <dbReference type="SAM" id="Phobius"/>
    </source>
</evidence>
<feature type="transmembrane region" description="Helical" evidence="5">
    <location>
        <begin position="135"/>
        <end position="157"/>
    </location>
</feature>
<evidence type="ECO:0000313" key="8">
    <source>
        <dbReference type="EMBL" id="MBW0133131.1"/>
    </source>
</evidence>
<keyword evidence="9" id="KW-1185">Reference proteome</keyword>
<feature type="domain" description="CBS" evidence="6">
    <location>
        <begin position="283"/>
        <end position="340"/>
    </location>
</feature>
<evidence type="ECO:0000256" key="3">
    <source>
        <dbReference type="PROSITE-ProRule" id="PRU00703"/>
    </source>
</evidence>
<dbReference type="PROSITE" id="PS51371">
    <property type="entry name" value="CBS"/>
    <property type="match status" value="1"/>
</dbReference>
<evidence type="ECO:0000256" key="1">
    <source>
        <dbReference type="ARBA" id="ARBA00004651"/>
    </source>
</evidence>
<dbReference type="PANTHER" id="PTHR43099:SF5">
    <property type="entry name" value="HLYC_CORC FAMILY TRANSPORTER"/>
    <property type="match status" value="1"/>
</dbReference>
<dbReference type="Proteomes" id="UP000694287">
    <property type="component" value="Unassembled WGS sequence"/>
</dbReference>
<dbReference type="SMART" id="SM00116">
    <property type="entry name" value="CBS"/>
    <property type="match status" value="2"/>
</dbReference>
<keyword evidence="4 5" id="KW-0812">Transmembrane</keyword>